<dbReference type="GeneID" id="90953025"/>
<sequence>MTSSSLLRERTGTRVTRTCAPDATPQGVDDMALKQAKLTWPAAPAAFFGAKKGNRAIIIPDLERLEG</sequence>
<organism evidence="2 3">
    <name type="scientific">Penicillium digitatum</name>
    <name type="common">Green mold</name>
    <dbReference type="NCBI Taxonomy" id="36651"/>
    <lineage>
        <taxon>Eukaryota</taxon>
        <taxon>Fungi</taxon>
        <taxon>Dikarya</taxon>
        <taxon>Ascomycota</taxon>
        <taxon>Pezizomycotina</taxon>
        <taxon>Eurotiomycetes</taxon>
        <taxon>Eurotiomycetidae</taxon>
        <taxon>Eurotiales</taxon>
        <taxon>Aspergillaceae</taxon>
        <taxon>Penicillium</taxon>
    </lineage>
</organism>
<dbReference type="RefSeq" id="XP_065956895.1">
    <property type="nucleotide sequence ID" value="XM_066101812.1"/>
</dbReference>
<proteinExistence type="predicted"/>
<protein>
    <submittedName>
        <fullName evidence="2">Uncharacterized protein</fullName>
    </submittedName>
</protein>
<evidence type="ECO:0000256" key="1">
    <source>
        <dbReference type="SAM" id="MobiDB-lite"/>
    </source>
</evidence>
<reference evidence="2 3" key="1">
    <citation type="submission" date="2020-08" db="EMBL/GenBank/DDBJ databases">
        <title>The completed genome sequence of the pathogenic ascomycete fungus Penicillium digitatum.</title>
        <authorList>
            <person name="Wang M."/>
        </authorList>
    </citation>
    <scope>NUCLEOTIDE SEQUENCE [LARGE SCALE GENOMIC DNA]</scope>
    <source>
        <strain evidence="2 3">PdW03</strain>
    </source>
</reference>
<dbReference type="Proteomes" id="UP000595662">
    <property type="component" value="Chromosome 3"/>
</dbReference>
<gene>
    <name evidence="2" type="ORF">Pdw03_7939</name>
</gene>
<evidence type="ECO:0000313" key="3">
    <source>
        <dbReference type="Proteomes" id="UP000595662"/>
    </source>
</evidence>
<accession>A0A7T6XN33</accession>
<dbReference type="AlphaFoldDB" id="A0A7T6XN33"/>
<dbReference type="EMBL" id="CP060776">
    <property type="protein sequence ID" value="QQK44038.1"/>
    <property type="molecule type" value="Genomic_DNA"/>
</dbReference>
<evidence type="ECO:0000313" key="2">
    <source>
        <dbReference type="EMBL" id="QQK44038.1"/>
    </source>
</evidence>
<name>A0A7T6XN33_PENDI</name>
<feature type="region of interest" description="Disordered" evidence="1">
    <location>
        <begin position="1"/>
        <end position="23"/>
    </location>
</feature>